<sequence>LQHNNARSRTILATNAHIAKFRWNDAVFAAVRMWLASAVADFYGRGIQALVHRWQNT</sequence>
<evidence type="ECO:0000313" key="1">
    <source>
        <dbReference type="EMBL" id="PNF32323.1"/>
    </source>
</evidence>
<dbReference type="InParanoid" id="A0A2J7QUQ7"/>
<protein>
    <recommendedName>
        <fullName evidence="3">IS256 family transposase</fullName>
    </recommendedName>
</protein>
<feature type="non-terminal residue" evidence="1">
    <location>
        <position position="1"/>
    </location>
</feature>
<accession>A0A2J7QUQ7</accession>
<gene>
    <name evidence="1" type="ORF">B7P43_G14021</name>
</gene>
<dbReference type="AlphaFoldDB" id="A0A2J7QUQ7"/>
<organism evidence="1 2">
    <name type="scientific">Cryptotermes secundus</name>
    <dbReference type="NCBI Taxonomy" id="105785"/>
    <lineage>
        <taxon>Eukaryota</taxon>
        <taxon>Metazoa</taxon>
        <taxon>Ecdysozoa</taxon>
        <taxon>Arthropoda</taxon>
        <taxon>Hexapoda</taxon>
        <taxon>Insecta</taxon>
        <taxon>Pterygota</taxon>
        <taxon>Neoptera</taxon>
        <taxon>Polyneoptera</taxon>
        <taxon>Dictyoptera</taxon>
        <taxon>Blattodea</taxon>
        <taxon>Blattoidea</taxon>
        <taxon>Termitoidae</taxon>
        <taxon>Kalotermitidae</taxon>
        <taxon>Cryptotermitinae</taxon>
        <taxon>Cryptotermes</taxon>
    </lineage>
</organism>
<comment type="caution">
    <text evidence="1">The sequence shown here is derived from an EMBL/GenBank/DDBJ whole genome shotgun (WGS) entry which is preliminary data.</text>
</comment>
<dbReference type="EMBL" id="NEVH01010489">
    <property type="protein sequence ID" value="PNF32323.1"/>
    <property type="molecule type" value="Genomic_DNA"/>
</dbReference>
<keyword evidence="2" id="KW-1185">Reference proteome</keyword>
<name>A0A2J7QUQ7_9NEOP</name>
<evidence type="ECO:0000313" key="2">
    <source>
        <dbReference type="Proteomes" id="UP000235965"/>
    </source>
</evidence>
<reference evidence="1 2" key="1">
    <citation type="submission" date="2017-12" db="EMBL/GenBank/DDBJ databases">
        <title>Hemimetabolous genomes reveal molecular basis of termite eusociality.</title>
        <authorList>
            <person name="Harrison M.C."/>
            <person name="Jongepier E."/>
            <person name="Robertson H.M."/>
            <person name="Arning N."/>
            <person name="Bitard-Feildel T."/>
            <person name="Chao H."/>
            <person name="Childers C.P."/>
            <person name="Dinh H."/>
            <person name="Doddapaneni H."/>
            <person name="Dugan S."/>
            <person name="Gowin J."/>
            <person name="Greiner C."/>
            <person name="Han Y."/>
            <person name="Hu H."/>
            <person name="Hughes D.S.T."/>
            <person name="Huylmans A.-K."/>
            <person name="Kemena C."/>
            <person name="Kremer L.P.M."/>
            <person name="Lee S.L."/>
            <person name="Lopez-Ezquerra A."/>
            <person name="Mallet L."/>
            <person name="Monroy-Kuhn J.M."/>
            <person name="Moser A."/>
            <person name="Murali S.C."/>
            <person name="Muzny D.M."/>
            <person name="Otani S."/>
            <person name="Piulachs M.-D."/>
            <person name="Poelchau M."/>
            <person name="Qu J."/>
            <person name="Schaub F."/>
            <person name="Wada-Katsumata A."/>
            <person name="Worley K.C."/>
            <person name="Xie Q."/>
            <person name="Ylla G."/>
            <person name="Poulsen M."/>
            <person name="Gibbs R.A."/>
            <person name="Schal C."/>
            <person name="Richards S."/>
            <person name="Belles X."/>
            <person name="Korb J."/>
            <person name="Bornberg-Bauer E."/>
        </authorList>
    </citation>
    <scope>NUCLEOTIDE SEQUENCE [LARGE SCALE GENOMIC DNA]</scope>
    <source>
        <tissue evidence="1">Whole body</tissue>
    </source>
</reference>
<evidence type="ECO:0008006" key="3">
    <source>
        <dbReference type="Google" id="ProtNLM"/>
    </source>
</evidence>
<dbReference type="Proteomes" id="UP000235965">
    <property type="component" value="Unassembled WGS sequence"/>
</dbReference>
<proteinExistence type="predicted"/>